<dbReference type="InterPro" id="IPR043128">
    <property type="entry name" value="Rev_trsase/Diguanyl_cyclase"/>
</dbReference>
<dbReference type="Proteomes" id="UP000299102">
    <property type="component" value="Unassembled WGS sequence"/>
</dbReference>
<dbReference type="AlphaFoldDB" id="A0A4C1UTI8"/>
<dbReference type="SUPFAM" id="SSF56672">
    <property type="entry name" value="DNA/RNA polymerases"/>
    <property type="match status" value="1"/>
</dbReference>
<dbReference type="PANTHER" id="PTHR47331">
    <property type="entry name" value="PHD-TYPE DOMAIN-CONTAINING PROTEIN"/>
    <property type="match status" value="1"/>
</dbReference>
<comment type="caution">
    <text evidence="1">The sequence shown here is derived from an EMBL/GenBank/DDBJ whole genome shotgun (WGS) entry which is preliminary data.</text>
</comment>
<dbReference type="PANTHER" id="PTHR47331:SF5">
    <property type="entry name" value="RIBONUCLEASE H"/>
    <property type="match status" value="1"/>
</dbReference>
<dbReference type="Gene3D" id="3.30.70.270">
    <property type="match status" value="1"/>
</dbReference>
<dbReference type="InterPro" id="IPR008042">
    <property type="entry name" value="Retrotrans_Pao"/>
</dbReference>
<protein>
    <submittedName>
        <fullName evidence="1">Uncharacterized protein</fullName>
    </submittedName>
</protein>
<dbReference type="InterPro" id="IPR043502">
    <property type="entry name" value="DNA/RNA_pol_sf"/>
</dbReference>
<organism evidence="1 2">
    <name type="scientific">Eumeta variegata</name>
    <name type="common">Bagworm moth</name>
    <name type="synonym">Eumeta japonica</name>
    <dbReference type="NCBI Taxonomy" id="151549"/>
    <lineage>
        <taxon>Eukaryota</taxon>
        <taxon>Metazoa</taxon>
        <taxon>Ecdysozoa</taxon>
        <taxon>Arthropoda</taxon>
        <taxon>Hexapoda</taxon>
        <taxon>Insecta</taxon>
        <taxon>Pterygota</taxon>
        <taxon>Neoptera</taxon>
        <taxon>Endopterygota</taxon>
        <taxon>Lepidoptera</taxon>
        <taxon>Glossata</taxon>
        <taxon>Ditrysia</taxon>
        <taxon>Tineoidea</taxon>
        <taxon>Psychidae</taxon>
        <taxon>Oiketicinae</taxon>
        <taxon>Eumeta</taxon>
    </lineage>
</organism>
<dbReference type="STRING" id="151549.A0A4C1UTI8"/>
<dbReference type="OrthoDB" id="6434680at2759"/>
<proteinExistence type="predicted"/>
<name>A0A4C1UTI8_EUMVA</name>
<dbReference type="GO" id="GO:0071897">
    <property type="term" value="P:DNA biosynthetic process"/>
    <property type="evidence" value="ECO:0007669"/>
    <property type="project" value="UniProtKB-ARBA"/>
</dbReference>
<gene>
    <name evidence="1" type="ORF">EVAR_79003_1</name>
</gene>
<dbReference type="Pfam" id="PF05380">
    <property type="entry name" value="Peptidase_A17"/>
    <property type="match status" value="1"/>
</dbReference>
<accession>A0A4C1UTI8</accession>
<reference evidence="1 2" key="1">
    <citation type="journal article" date="2019" name="Commun. Biol.">
        <title>The bagworm genome reveals a unique fibroin gene that provides high tensile strength.</title>
        <authorList>
            <person name="Kono N."/>
            <person name="Nakamura H."/>
            <person name="Ohtoshi R."/>
            <person name="Tomita M."/>
            <person name="Numata K."/>
            <person name="Arakawa K."/>
        </authorList>
    </citation>
    <scope>NUCLEOTIDE SEQUENCE [LARGE SCALE GENOMIC DNA]</scope>
</reference>
<keyword evidence="2" id="KW-1185">Reference proteome</keyword>
<dbReference type="CDD" id="cd01644">
    <property type="entry name" value="RT_pepA17"/>
    <property type="match status" value="1"/>
</dbReference>
<evidence type="ECO:0000313" key="2">
    <source>
        <dbReference type="Proteomes" id="UP000299102"/>
    </source>
</evidence>
<sequence length="375" mass="43178">MGIARRENGIARPVHVINYIAREPSAEDEIGKLIKENFSIECLGIEAKKPSNDLEQRALKIANLLEKRYAEPAPEAPASPRTWYLPHFAVVHPQKGKIRLVFDAAARTAGRSLNDALLPGPDLLQSLFGVLLRFREGRVAVVADIREMFLQVKIREEDRDSLRFLWRENENEEPKEFRMNSLIFGASSSPCSAIYVKNKNAQEFADKYPDAALAIEKHFYMDDYLQAFPDIETATRTIFEINEIHKAAAFQLRGWASNEPDALVATESLKREQKALSIGDHTERFAAPITVLGKMLIQNIWRDRNDWDHELSKERDKEWREWLSHLKKLDKLEIPRCVTPYHTEGELHVFTDASEKAYSAAVYWLEKNQNRRTSH</sequence>
<evidence type="ECO:0000313" key="1">
    <source>
        <dbReference type="EMBL" id="GBP29306.1"/>
    </source>
</evidence>
<dbReference type="EMBL" id="BGZK01000218">
    <property type="protein sequence ID" value="GBP29306.1"/>
    <property type="molecule type" value="Genomic_DNA"/>
</dbReference>
<dbReference type="Gene3D" id="3.10.10.10">
    <property type="entry name" value="HIV Type 1 Reverse Transcriptase, subunit A, domain 1"/>
    <property type="match status" value="1"/>
</dbReference>